<dbReference type="InterPro" id="IPR017441">
    <property type="entry name" value="Protein_kinase_ATP_BS"/>
</dbReference>
<dbReference type="Gene3D" id="1.10.510.10">
    <property type="entry name" value="Transferase(Phosphotransferase) domain 1"/>
    <property type="match status" value="1"/>
</dbReference>
<keyword evidence="3 9" id="KW-0418">Kinase</keyword>
<dbReference type="EC" id="2.7.11.1" evidence="9"/>
<organism evidence="9 10">
    <name type="scientific">Crateriforma conspicua</name>
    <dbReference type="NCBI Taxonomy" id="2527996"/>
    <lineage>
        <taxon>Bacteria</taxon>
        <taxon>Pseudomonadati</taxon>
        <taxon>Planctomycetota</taxon>
        <taxon>Planctomycetia</taxon>
        <taxon>Planctomycetales</taxon>
        <taxon>Planctomycetaceae</taxon>
        <taxon>Crateriforma</taxon>
    </lineage>
</organism>
<evidence type="ECO:0000256" key="4">
    <source>
        <dbReference type="ARBA" id="ARBA00022840"/>
    </source>
</evidence>
<accession>A0A5C5Y3B3</accession>
<dbReference type="RefSeq" id="WP_146438726.1">
    <property type="nucleotide sequence ID" value="NZ_SJPL01000001.1"/>
</dbReference>
<name>A0A5C5Y3B3_9PLAN</name>
<feature type="region of interest" description="Disordered" evidence="6">
    <location>
        <begin position="394"/>
        <end position="460"/>
    </location>
</feature>
<keyword evidence="7" id="KW-0812">Transmembrane</keyword>
<dbReference type="Proteomes" id="UP000317238">
    <property type="component" value="Unassembled WGS sequence"/>
</dbReference>
<gene>
    <name evidence="9" type="primary">prkC_2</name>
    <name evidence="9" type="ORF">Pan14r_14660</name>
</gene>
<feature type="compositionally biased region" description="Low complexity" evidence="6">
    <location>
        <begin position="431"/>
        <end position="444"/>
    </location>
</feature>
<evidence type="ECO:0000256" key="1">
    <source>
        <dbReference type="ARBA" id="ARBA00022679"/>
    </source>
</evidence>
<dbReference type="AlphaFoldDB" id="A0A5C5Y3B3"/>
<dbReference type="OrthoDB" id="6111975at2"/>
<dbReference type="SUPFAM" id="SSF56112">
    <property type="entry name" value="Protein kinase-like (PK-like)"/>
    <property type="match status" value="1"/>
</dbReference>
<feature type="domain" description="Protein kinase" evidence="8">
    <location>
        <begin position="123"/>
        <end position="384"/>
    </location>
</feature>
<dbReference type="PROSITE" id="PS00107">
    <property type="entry name" value="PROTEIN_KINASE_ATP"/>
    <property type="match status" value="1"/>
</dbReference>
<feature type="transmembrane region" description="Helical" evidence="7">
    <location>
        <begin position="480"/>
        <end position="504"/>
    </location>
</feature>
<keyword evidence="7" id="KW-0472">Membrane</keyword>
<keyword evidence="10" id="KW-1185">Reference proteome</keyword>
<feature type="binding site" evidence="5">
    <location>
        <position position="152"/>
    </location>
    <ligand>
        <name>ATP</name>
        <dbReference type="ChEBI" id="CHEBI:30616"/>
    </ligand>
</feature>
<dbReference type="GO" id="GO:0005524">
    <property type="term" value="F:ATP binding"/>
    <property type="evidence" value="ECO:0007669"/>
    <property type="project" value="UniProtKB-UniRule"/>
</dbReference>
<evidence type="ECO:0000256" key="5">
    <source>
        <dbReference type="PROSITE-ProRule" id="PRU10141"/>
    </source>
</evidence>
<evidence type="ECO:0000313" key="10">
    <source>
        <dbReference type="Proteomes" id="UP000317238"/>
    </source>
</evidence>
<evidence type="ECO:0000256" key="6">
    <source>
        <dbReference type="SAM" id="MobiDB-lite"/>
    </source>
</evidence>
<keyword evidence="2 5" id="KW-0547">Nucleotide-binding</keyword>
<evidence type="ECO:0000256" key="2">
    <source>
        <dbReference type="ARBA" id="ARBA00022741"/>
    </source>
</evidence>
<dbReference type="GO" id="GO:0004674">
    <property type="term" value="F:protein serine/threonine kinase activity"/>
    <property type="evidence" value="ECO:0007669"/>
    <property type="project" value="UniProtKB-EC"/>
</dbReference>
<dbReference type="InterPro" id="IPR000719">
    <property type="entry name" value="Prot_kinase_dom"/>
</dbReference>
<keyword evidence="4 5" id="KW-0067">ATP-binding</keyword>
<dbReference type="Pfam" id="PF00069">
    <property type="entry name" value="Pkinase"/>
    <property type="match status" value="1"/>
</dbReference>
<dbReference type="Gene3D" id="3.30.200.20">
    <property type="entry name" value="Phosphorylase Kinase, domain 1"/>
    <property type="match status" value="1"/>
</dbReference>
<evidence type="ECO:0000259" key="8">
    <source>
        <dbReference type="PROSITE" id="PS50011"/>
    </source>
</evidence>
<dbReference type="SMART" id="SM00220">
    <property type="entry name" value="S_TKc"/>
    <property type="match status" value="1"/>
</dbReference>
<evidence type="ECO:0000256" key="3">
    <source>
        <dbReference type="ARBA" id="ARBA00022777"/>
    </source>
</evidence>
<dbReference type="PROSITE" id="PS50011">
    <property type="entry name" value="PROTEIN_KINASE_DOM"/>
    <property type="match status" value="1"/>
</dbReference>
<keyword evidence="7" id="KW-1133">Transmembrane helix</keyword>
<dbReference type="PROSITE" id="PS00108">
    <property type="entry name" value="PROTEIN_KINASE_ST"/>
    <property type="match status" value="1"/>
</dbReference>
<protein>
    <submittedName>
        <fullName evidence="9">Serine/threonine-protein kinase PrkC</fullName>
        <ecNumber evidence="9">2.7.11.1</ecNumber>
    </submittedName>
</protein>
<proteinExistence type="predicted"/>
<comment type="caution">
    <text evidence="9">The sequence shown here is derived from an EMBL/GenBank/DDBJ whole genome shotgun (WGS) entry which is preliminary data.</text>
</comment>
<reference evidence="9 10" key="1">
    <citation type="submission" date="2019-02" db="EMBL/GenBank/DDBJ databases">
        <title>Deep-cultivation of Planctomycetes and their phenomic and genomic characterization uncovers novel biology.</title>
        <authorList>
            <person name="Wiegand S."/>
            <person name="Jogler M."/>
            <person name="Boedeker C."/>
            <person name="Pinto D."/>
            <person name="Vollmers J."/>
            <person name="Rivas-Marin E."/>
            <person name="Kohn T."/>
            <person name="Peeters S.H."/>
            <person name="Heuer A."/>
            <person name="Rast P."/>
            <person name="Oberbeckmann S."/>
            <person name="Bunk B."/>
            <person name="Jeske O."/>
            <person name="Meyerdierks A."/>
            <person name="Storesund J.E."/>
            <person name="Kallscheuer N."/>
            <person name="Luecker S."/>
            <person name="Lage O.M."/>
            <person name="Pohl T."/>
            <person name="Merkel B.J."/>
            <person name="Hornburger P."/>
            <person name="Mueller R.-W."/>
            <person name="Bruemmer F."/>
            <person name="Labrenz M."/>
            <person name="Spormann A.M."/>
            <person name="Op Den Camp H."/>
            <person name="Overmann J."/>
            <person name="Amann R."/>
            <person name="Jetten M.S.M."/>
            <person name="Mascher T."/>
            <person name="Medema M.H."/>
            <person name="Devos D.P."/>
            <person name="Kaster A.-K."/>
            <person name="Ovreas L."/>
            <person name="Rohde M."/>
            <person name="Galperin M.Y."/>
            <person name="Jogler C."/>
        </authorList>
    </citation>
    <scope>NUCLEOTIDE SEQUENCE [LARGE SCALE GENOMIC DNA]</scope>
    <source>
        <strain evidence="9 10">Pan14r</strain>
    </source>
</reference>
<dbReference type="CDD" id="cd14014">
    <property type="entry name" value="STKc_PknB_like"/>
    <property type="match status" value="1"/>
</dbReference>
<evidence type="ECO:0000256" key="7">
    <source>
        <dbReference type="SAM" id="Phobius"/>
    </source>
</evidence>
<dbReference type="EMBL" id="SJPL01000001">
    <property type="protein sequence ID" value="TWT69181.1"/>
    <property type="molecule type" value="Genomic_DNA"/>
</dbReference>
<dbReference type="PANTHER" id="PTHR43289:SF6">
    <property type="entry name" value="SERINE_THREONINE-PROTEIN KINASE NEKL-3"/>
    <property type="match status" value="1"/>
</dbReference>
<evidence type="ECO:0000313" key="9">
    <source>
        <dbReference type="EMBL" id="TWT69181.1"/>
    </source>
</evidence>
<sequence>MKKDPPPATSPTTDARRIADQLKSVIEQSKERPLPKPASTEAAESIDEKLGLFHTAALHSELISEQVFARAVDIAKRRLKAGGSDGPVDAEAVAAALIQSGVITSYQAQQLRSGRSKLTLGPYLITDWIGQGGMGQVFKAVHRVMGRECAVKVLPLEKSTEESRASFMREIRLQAGLDHPQLVRAFDAGRDGNVHYLVTEYVPGTDLRKYVRRHGPLPVHQAASIISQAARGLQYAHELGLIHRDVKPGNILVTPDGIAKVSDVGLAAWSMGIHEDPRAGKIVGTADYLSPEQIRSPLMIGPASDIYSLGCTTYYVVTGKVPFPGGDSRSKCRRHCEQTPWHPRKFAPELPEEFVDAIADMMEKDPERRVASAADVADRLEPFARISDAAIDQPIGRQAWTAPPPPMENGIDEDHVGLDGRSSPNVDEDSAAGSASAESQGSTDTPPPVPGGDTAIGAADPMVGNSLASLQTAPRPSHTLAIAITLALAVPVSLLVGAVLGFLAHEYWQF</sequence>
<dbReference type="InterPro" id="IPR011009">
    <property type="entry name" value="Kinase-like_dom_sf"/>
</dbReference>
<dbReference type="PANTHER" id="PTHR43289">
    <property type="entry name" value="MITOGEN-ACTIVATED PROTEIN KINASE KINASE KINASE 20-RELATED"/>
    <property type="match status" value="1"/>
</dbReference>
<dbReference type="InterPro" id="IPR008271">
    <property type="entry name" value="Ser/Thr_kinase_AS"/>
</dbReference>
<keyword evidence="1 9" id="KW-0808">Transferase</keyword>